<dbReference type="EMBL" id="JACGWK010000011">
    <property type="protein sequence ID" value="KAL0327280.1"/>
    <property type="molecule type" value="Genomic_DNA"/>
</dbReference>
<reference evidence="9" key="2">
    <citation type="journal article" date="2024" name="Plant">
        <title>Genomic evolution and insights into agronomic trait innovations of Sesamum species.</title>
        <authorList>
            <person name="Miao H."/>
            <person name="Wang L."/>
            <person name="Qu L."/>
            <person name="Liu H."/>
            <person name="Sun Y."/>
            <person name="Le M."/>
            <person name="Wang Q."/>
            <person name="Wei S."/>
            <person name="Zheng Y."/>
            <person name="Lin W."/>
            <person name="Duan Y."/>
            <person name="Cao H."/>
            <person name="Xiong S."/>
            <person name="Wang X."/>
            <person name="Wei L."/>
            <person name="Li C."/>
            <person name="Ma Q."/>
            <person name="Ju M."/>
            <person name="Zhao R."/>
            <person name="Li G."/>
            <person name="Mu C."/>
            <person name="Tian Q."/>
            <person name="Mei H."/>
            <person name="Zhang T."/>
            <person name="Gao T."/>
            <person name="Zhang H."/>
        </authorList>
    </citation>
    <scope>NUCLEOTIDE SEQUENCE</scope>
    <source>
        <strain evidence="9">G01</strain>
    </source>
</reference>
<keyword evidence="3" id="KW-0479">Metal-binding</keyword>
<protein>
    <submittedName>
        <fullName evidence="9">Alpha-glucan water dikinase, chloroplastic</fullName>
    </submittedName>
</protein>
<accession>A0AAW2M9S4</accession>
<name>A0AAW2M9S4_9LAMI</name>
<gene>
    <name evidence="9" type="ORF">Sangu_1806000</name>
</gene>
<evidence type="ECO:0000256" key="1">
    <source>
        <dbReference type="ARBA" id="ARBA00001946"/>
    </source>
</evidence>
<evidence type="ECO:0000259" key="8">
    <source>
        <dbReference type="Pfam" id="PF22973"/>
    </source>
</evidence>
<evidence type="ECO:0000313" key="9">
    <source>
        <dbReference type="EMBL" id="KAL0327280.1"/>
    </source>
</evidence>
<dbReference type="Pfam" id="PF22973">
    <property type="entry name" value="GWD1_pHisD"/>
    <property type="match status" value="1"/>
</dbReference>
<feature type="domain" description="Alpha-glucan water dikinase phosphohistidine-like" evidence="8">
    <location>
        <begin position="219"/>
        <end position="332"/>
    </location>
</feature>
<keyword evidence="6" id="KW-0067">ATP-binding</keyword>
<evidence type="ECO:0000256" key="4">
    <source>
        <dbReference type="ARBA" id="ARBA00022741"/>
    </source>
</evidence>
<keyword evidence="4" id="KW-0547">Nucleotide-binding</keyword>
<keyword evidence="2" id="KW-0808">Transferase</keyword>
<dbReference type="GO" id="GO:0005524">
    <property type="term" value="F:ATP binding"/>
    <property type="evidence" value="ECO:0007669"/>
    <property type="project" value="UniProtKB-KW"/>
</dbReference>
<dbReference type="GO" id="GO:0046872">
    <property type="term" value="F:metal ion binding"/>
    <property type="evidence" value="ECO:0007669"/>
    <property type="project" value="UniProtKB-KW"/>
</dbReference>
<dbReference type="AlphaFoldDB" id="A0AAW2M9S4"/>
<evidence type="ECO:0000256" key="7">
    <source>
        <dbReference type="ARBA" id="ARBA00022842"/>
    </source>
</evidence>
<comment type="caution">
    <text evidence="9">The sequence shown here is derived from an EMBL/GenBank/DDBJ whole genome shotgun (WGS) entry which is preliminary data.</text>
</comment>
<evidence type="ECO:0000256" key="5">
    <source>
        <dbReference type="ARBA" id="ARBA00022777"/>
    </source>
</evidence>
<keyword evidence="5" id="KW-0418">Kinase</keyword>
<evidence type="ECO:0000256" key="3">
    <source>
        <dbReference type="ARBA" id="ARBA00022723"/>
    </source>
</evidence>
<dbReference type="InterPro" id="IPR054481">
    <property type="entry name" value="GWD1_pHisD"/>
</dbReference>
<proteinExistence type="predicted"/>
<dbReference type="PANTHER" id="PTHR46999:SF1">
    <property type="entry name" value="ALPHA-GLUCAN WATER DIKINASE 1, CHLOROPLASTIC"/>
    <property type="match status" value="1"/>
</dbReference>
<keyword evidence="7" id="KW-0460">Magnesium</keyword>
<comment type="cofactor">
    <cofactor evidence="1">
        <name>Mg(2+)</name>
        <dbReference type="ChEBI" id="CHEBI:18420"/>
    </cofactor>
</comment>
<dbReference type="GO" id="GO:0016301">
    <property type="term" value="F:kinase activity"/>
    <property type="evidence" value="ECO:0007669"/>
    <property type="project" value="UniProtKB-KW"/>
</dbReference>
<reference evidence="9" key="1">
    <citation type="submission" date="2020-06" db="EMBL/GenBank/DDBJ databases">
        <authorList>
            <person name="Li T."/>
            <person name="Hu X."/>
            <person name="Zhang T."/>
            <person name="Song X."/>
            <person name="Zhang H."/>
            <person name="Dai N."/>
            <person name="Sheng W."/>
            <person name="Hou X."/>
            <person name="Wei L."/>
        </authorList>
    </citation>
    <scope>NUCLEOTIDE SEQUENCE</scope>
    <source>
        <strain evidence="9">G01</strain>
        <tissue evidence="9">Leaf</tissue>
    </source>
</reference>
<sequence length="361" mass="39282">MIIGRAGPQAPIHKARDNSPVLYFAFVGVAHSEQRYDCRNMSNSIGNPLPASEFAFSNSIGASGLRIQKNKLLMGKQRAVSRWPQDVLAADASAEVKIMYFISLVVENLALSVDNNEDLLCCLKGWNLALSMLKNGNDHWALFAKSVLDRTRLALASKAGSYHQLMQPSAEYLGALLGVDQWAVSIFTEEMIRAGSAASLSSLLNRLDPVLRQTAHLGSWQVISPVEAIGYVVVVDELLSVQNKSYSKPTILVAKSVKGEEEIPDGAVAVLTPDMPDVLSHVSVRARNSKVCFATCFDYNILGEIQANEGKLLHLKPTSADVAYSMMNEDELATATDSKEVLAAPSVTLIRKQFSGRYAII</sequence>
<evidence type="ECO:0000256" key="6">
    <source>
        <dbReference type="ARBA" id="ARBA00022840"/>
    </source>
</evidence>
<organism evidence="9">
    <name type="scientific">Sesamum angustifolium</name>
    <dbReference type="NCBI Taxonomy" id="2727405"/>
    <lineage>
        <taxon>Eukaryota</taxon>
        <taxon>Viridiplantae</taxon>
        <taxon>Streptophyta</taxon>
        <taxon>Embryophyta</taxon>
        <taxon>Tracheophyta</taxon>
        <taxon>Spermatophyta</taxon>
        <taxon>Magnoliopsida</taxon>
        <taxon>eudicotyledons</taxon>
        <taxon>Gunneridae</taxon>
        <taxon>Pentapetalae</taxon>
        <taxon>asterids</taxon>
        <taxon>lamiids</taxon>
        <taxon>Lamiales</taxon>
        <taxon>Pedaliaceae</taxon>
        <taxon>Sesamum</taxon>
    </lineage>
</organism>
<evidence type="ECO:0000256" key="2">
    <source>
        <dbReference type="ARBA" id="ARBA00022679"/>
    </source>
</evidence>
<dbReference type="PANTHER" id="PTHR46999">
    <property type="entry name" value="ALPHA-GLUCAN WATER DIKINASE 1, CHLOROPLASTIC-RELATED"/>
    <property type="match status" value="1"/>
</dbReference>